<evidence type="ECO:0000259" key="5">
    <source>
        <dbReference type="PROSITE" id="PS50225"/>
    </source>
</evidence>
<feature type="repeat" description="ANK" evidence="4">
    <location>
        <begin position="451"/>
        <end position="483"/>
    </location>
</feature>
<dbReference type="Gene3D" id="1.25.40.20">
    <property type="entry name" value="Ankyrin repeat-containing domain"/>
    <property type="match status" value="4"/>
</dbReference>
<organism evidence="6 7">
    <name type="scientific">Silurus meridionalis</name>
    <name type="common">Southern catfish</name>
    <name type="synonym">Silurus soldatovi meridionalis</name>
    <dbReference type="NCBI Taxonomy" id="175797"/>
    <lineage>
        <taxon>Eukaryota</taxon>
        <taxon>Metazoa</taxon>
        <taxon>Chordata</taxon>
        <taxon>Craniata</taxon>
        <taxon>Vertebrata</taxon>
        <taxon>Euteleostomi</taxon>
        <taxon>Actinopterygii</taxon>
        <taxon>Neopterygii</taxon>
        <taxon>Teleostei</taxon>
        <taxon>Ostariophysi</taxon>
        <taxon>Siluriformes</taxon>
        <taxon>Siluridae</taxon>
        <taxon>Silurus</taxon>
    </lineage>
</organism>
<feature type="repeat" description="ANK" evidence="4">
    <location>
        <begin position="281"/>
        <end position="313"/>
    </location>
</feature>
<dbReference type="Pfam" id="PF12796">
    <property type="entry name" value="Ank_2"/>
    <property type="match status" value="4"/>
</dbReference>
<name>A0A8T0AIU3_SILME</name>
<dbReference type="Gene3D" id="1.10.750.20">
    <property type="entry name" value="SOCS box"/>
    <property type="match status" value="1"/>
</dbReference>
<evidence type="ECO:0000256" key="4">
    <source>
        <dbReference type="PROSITE-ProRule" id="PRU00023"/>
    </source>
</evidence>
<feature type="repeat" description="ANK" evidence="4">
    <location>
        <begin position="421"/>
        <end position="453"/>
    </location>
</feature>
<comment type="pathway">
    <text evidence="1">Protein modification; protein ubiquitination.</text>
</comment>
<feature type="repeat" description="ANK" evidence="4">
    <location>
        <begin position="379"/>
        <end position="411"/>
    </location>
</feature>
<dbReference type="EMBL" id="JABFDY010000023">
    <property type="protein sequence ID" value="KAF7690596.1"/>
    <property type="molecule type" value="Genomic_DNA"/>
</dbReference>
<dbReference type="PANTHER" id="PTHR24126">
    <property type="entry name" value="ANKYRIN REPEAT, PH AND SEC7 DOMAIN CONTAINING PROTEIN SECG-RELATED"/>
    <property type="match status" value="1"/>
</dbReference>
<evidence type="ECO:0000256" key="1">
    <source>
        <dbReference type="ARBA" id="ARBA00004906"/>
    </source>
</evidence>
<proteinExistence type="predicted"/>
<protein>
    <recommendedName>
        <fullName evidence="5">SOCS box domain-containing protein</fullName>
    </recommendedName>
</protein>
<feature type="repeat" description="ANK" evidence="4">
    <location>
        <begin position="347"/>
        <end position="368"/>
    </location>
</feature>
<dbReference type="Pfam" id="PF07525">
    <property type="entry name" value="SOCS_box"/>
    <property type="match status" value="1"/>
</dbReference>
<feature type="domain" description="SOCS box" evidence="5">
    <location>
        <begin position="595"/>
        <end position="631"/>
    </location>
</feature>
<gene>
    <name evidence="6" type="ORF">HF521_012400</name>
</gene>
<keyword evidence="3 4" id="KW-0040">ANK repeat</keyword>
<evidence type="ECO:0000256" key="2">
    <source>
        <dbReference type="ARBA" id="ARBA00022737"/>
    </source>
</evidence>
<sequence>MSTRAAAAAHSLQTHCTNCSRLHGDRMPQERAGARVRSGAERVGSVRLSRVTRAGRGVLALAFRHRDGVIARSARARACLPVHGAEDRDEADHTARFYSKPAAQNGRWSSTRTEDQLLSAVCGGDVRKVRNILDGEKSPRDLLRADADGWTVIHEASYYGKAECLKLLLTAVPDMINSQTRKHQTPLILAVSREHFLCVEYLLEKGADPKIPTVTNETPLYEACATSNVRMVHLLLRHGADVNQRCFDGWTALHESVSQDALEICELLVEHGAKIFSRNIYGVTPLFLAAQCGHLEVLHFLIHRGADVNTEAQDGATALYEACRNHHTHAVELLLSHGADANRPGKDGLLPLHMAARHGNHGIISKLLPITEASVLRRSGISPLHLSAENDEDHALELLIHAGFDVNFLLSRALSCLYEDRRVSVLYFAVHNRNLEATRMLLEAGADPNLDPFNVLLLAVRQGDVHMATLLLEHGANVNASLPTRPSNFPACLMLSVWNMAMIKCLLDHGCDAGACFQCEYGAEEHPTYNRSQTETLPCLQFCEMFSALSGCVRTGRVIDLLLDYVSQGKLCSNLQKLLERDESWTQIRDKSMLPQSLMHLCRVQIRQFLGINGLKCLRSLPGRLIRFLNHDVQGEKDLL</sequence>
<dbReference type="SUPFAM" id="SSF48403">
    <property type="entry name" value="Ankyrin repeat"/>
    <property type="match status" value="2"/>
</dbReference>
<evidence type="ECO:0000256" key="3">
    <source>
        <dbReference type="ARBA" id="ARBA00023043"/>
    </source>
</evidence>
<keyword evidence="7" id="KW-1185">Reference proteome</keyword>
<feature type="repeat" description="ANK" evidence="4">
    <location>
        <begin position="314"/>
        <end position="346"/>
    </location>
</feature>
<accession>A0A8T0AIU3</accession>
<comment type="caution">
    <text evidence="6">The sequence shown here is derived from an EMBL/GenBank/DDBJ whole genome shotgun (WGS) entry which is preliminary data.</text>
</comment>
<reference evidence="6" key="1">
    <citation type="submission" date="2020-08" db="EMBL/GenBank/DDBJ databases">
        <title>Chromosome-level assembly of Southern catfish (Silurus meridionalis) provides insights into visual adaptation to the nocturnal and benthic lifestyles.</title>
        <authorList>
            <person name="Zhang Y."/>
            <person name="Wang D."/>
            <person name="Peng Z."/>
        </authorList>
    </citation>
    <scope>NUCLEOTIDE SEQUENCE</scope>
    <source>
        <strain evidence="6">SWU-2019-XX</strain>
        <tissue evidence="6">Muscle</tissue>
    </source>
</reference>
<feature type="repeat" description="ANK" evidence="4">
    <location>
        <begin position="248"/>
        <end position="280"/>
    </location>
</feature>
<dbReference type="PRINTS" id="PR01415">
    <property type="entry name" value="ANKYRIN"/>
</dbReference>
<dbReference type="AlphaFoldDB" id="A0A8T0AIU3"/>
<dbReference type="SMART" id="SM00969">
    <property type="entry name" value="SOCS_box"/>
    <property type="match status" value="1"/>
</dbReference>
<dbReference type="PROSITE" id="PS50088">
    <property type="entry name" value="ANK_REPEAT"/>
    <property type="match status" value="9"/>
</dbReference>
<evidence type="ECO:0000313" key="7">
    <source>
        <dbReference type="Proteomes" id="UP000606274"/>
    </source>
</evidence>
<dbReference type="InterPro" id="IPR002110">
    <property type="entry name" value="Ankyrin_rpt"/>
</dbReference>
<feature type="repeat" description="ANK" evidence="4">
    <location>
        <begin position="215"/>
        <end position="247"/>
    </location>
</feature>
<dbReference type="Proteomes" id="UP000606274">
    <property type="component" value="Unassembled WGS sequence"/>
</dbReference>
<dbReference type="SMART" id="SM00248">
    <property type="entry name" value="ANK"/>
    <property type="match status" value="11"/>
</dbReference>
<evidence type="ECO:0000313" key="6">
    <source>
        <dbReference type="EMBL" id="KAF7690596.1"/>
    </source>
</evidence>
<dbReference type="InterPro" id="IPR001496">
    <property type="entry name" value="SOCS_box"/>
</dbReference>
<dbReference type="PROSITE" id="PS50225">
    <property type="entry name" value="SOCS"/>
    <property type="match status" value="1"/>
</dbReference>
<dbReference type="PROSITE" id="PS50297">
    <property type="entry name" value="ANK_REP_REGION"/>
    <property type="match status" value="8"/>
</dbReference>
<dbReference type="PANTHER" id="PTHR24126:SF14">
    <property type="entry name" value="ANK_REP_REGION DOMAIN-CONTAINING PROTEIN"/>
    <property type="match status" value="1"/>
</dbReference>
<keyword evidence="2" id="KW-0677">Repeat</keyword>
<feature type="repeat" description="ANK" evidence="4">
    <location>
        <begin position="182"/>
        <end position="214"/>
    </location>
</feature>
<dbReference type="InterPro" id="IPR036770">
    <property type="entry name" value="Ankyrin_rpt-contain_sf"/>
</dbReference>